<name>A0A8F9TTC0_9BACT</name>
<dbReference type="PANTHER" id="PTHR38075">
    <property type="entry name" value="DUF4139 DOMAIN-CONTAINING PROTEIN"/>
    <property type="match status" value="1"/>
</dbReference>
<accession>A0A8F9TTC0</accession>
<dbReference type="EMBL" id="CP080507">
    <property type="protein sequence ID" value="QYM77923.1"/>
    <property type="molecule type" value="Genomic_DNA"/>
</dbReference>
<protein>
    <submittedName>
        <fullName evidence="3">DUF4139 domain-containing protein</fullName>
    </submittedName>
</protein>
<reference evidence="3" key="1">
    <citation type="submission" date="2021-08" db="EMBL/GenBank/DDBJ databases">
        <title>Genome of a novel bacterium of the phylum Verrucomicrobia, Oleiharenicola sp. KSB-15.</title>
        <authorList>
            <person name="Chung J.-H."/>
            <person name="Ahn J.-H."/>
            <person name="Yoon Y."/>
            <person name="Kim D.-Y."/>
            <person name="An S.-H."/>
            <person name="Park I."/>
            <person name="Yeon J."/>
        </authorList>
    </citation>
    <scope>NUCLEOTIDE SEQUENCE</scope>
    <source>
        <strain evidence="3">KSB-15</strain>
    </source>
</reference>
<dbReference type="PANTHER" id="PTHR38075:SF1">
    <property type="entry name" value="DUF4139 DOMAIN-CONTAINING PROTEIN"/>
    <property type="match status" value="1"/>
</dbReference>
<sequence length="470" mass="51753">MNLNQPLDLKTMLSTALLGATLAAAATAAAAEPALTIYNQNFAVVRETVPLDLKAGVNAVNFAGATRMLEPDSVVLRDPTGKVALSILEQSYRADTLSQGLMLSLHEGKALDFIVRDENGAEHVVSGKVIRSGYAPGGSADAPIIEVDGKLRFSLPGEPIFPALSDAGVLKPTLAWQIESEKAAKVNAELGYVTGGFSWKAAYNFVATEKGDTLDVVGWVTMTNNSGQTFEDAAVKLMAGDVNKIQDEDKVVLSAFEVRAVSKSRMPPPVTEKAFDEFHLYSLARPVTLHDRETKQVEFMRAEHVKAPKAFVYDGQADATKVAIVREFKNTEANGLGLALPKGRTRFYQRDADDGRLEFIGENTIDHTAKNEDVKIEVGKAFDIVGERKQTDQSSSSFQKRSEQGVEIKLRNRKTEAVEVRVVEHLYGPNWKIIEKSDEFKKKDANTIEFTVPVKPDEERTVTYRVRYEW</sequence>
<evidence type="ECO:0000313" key="3">
    <source>
        <dbReference type="EMBL" id="QYM77923.1"/>
    </source>
</evidence>
<keyword evidence="4" id="KW-1185">Reference proteome</keyword>
<dbReference type="KEGG" id="ole:K0B96_11430"/>
<evidence type="ECO:0000259" key="2">
    <source>
        <dbReference type="Pfam" id="PF13598"/>
    </source>
</evidence>
<dbReference type="AlphaFoldDB" id="A0A8F9TTC0"/>
<gene>
    <name evidence="3" type="ORF">K0B96_11430</name>
</gene>
<feature type="domain" description="DUF4139" evidence="2">
    <location>
        <begin position="189"/>
        <end position="470"/>
    </location>
</feature>
<feature type="signal peptide" evidence="1">
    <location>
        <begin position="1"/>
        <end position="30"/>
    </location>
</feature>
<dbReference type="Proteomes" id="UP000825051">
    <property type="component" value="Chromosome"/>
</dbReference>
<dbReference type="Pfam" id="PF13598">
    <property type="entry name" value="DUF4139"/>
    <property type="match status" value="1"/>
</dbReference>
<keyword evidence="1" id="KW-0732">Signal</keyword>
<feature type="chain" id="PRO_5034053081" evidence="1">
    <location>
        <begin position="31"/>
        <end position="470"/>
    </location>
</feature>
<dbReference type="InterPro" id="IPR037291">
    <property type="entry name" value="DUF4139"/>
</dbReference>
<organism evidence="3 4">
    <name type="scientific">Horticoccus luteus</name>
    <dbReference type="NCBI Taxonomy" id="2862869"/>
    <lineage>
        <taxon>Bacteria</taxon>
        <taxon>Pseudomonadati</taxon>
        <taxon>Verrucomicrobiota</taxon>
        <taxon>Opitutia</taxon>
        <taxon>Opitutales</taxon>
        <taxon>Opitutaceae</taxon>
        <taxon>Horticoccus</taxon>
    </lineage>
</organism>
<evidence type="ECO:0000313" key="4">
    <source>
        <dbReference type="Proteomes" id="UP000825051"/>
    </source>
</evidence>
<proteinExistence type="predicted"/>
<evidence type="ECO:0000256" key="1">
    <source>
        <dbReference type="SAM" id="SignalP"/>
    </source>
</evidence>